<dbReference type="GO" id="GO:0005227">
    <property type="term" value="F:calcium-activated cation channel activity"/>
    <property type="evidence" value="ECO:0007669"/>
    <property type="project" value="InterPro"/>
</dbReference>
<gene>
    <name evidence="4" type="ORF">SARC_01084</name>
</gene>
<name>A0A0L0GD25_9EUKA</name>
<feature type="transmembrane region" description="Helical" evidence="2">
    <location>
        <begin position="443"/>
        <end position="468"/>
    </location>
</feature>
<evidence type="ECO:0000256" key="1">
    <source>
        <dbReference type="SAM" id="MobiDB-lite"/>
    </source>
</evidence>
<dbReference type="PANTHER" id="PTHR13018">
    <property type="entry name" value="PROBABLE MEMBRANE PROTEIN DUF221-RELATED"/>
    <property type="match status" value="1"/>
</dbReference>
<feature type="transmembrane region" description="Helical" evidence="2">
    <location>
        <begin position="198"/>
        <end position="222"/>
    </location>
</feature>
<dbReference type="RefSeq" id="XP_014160693.1">
    <property type="nucleotide sequence ID" value="XM_014305218.1"/>
</dbReference>
<dbReference type="Proteomes" id="UP000054560">
    <property type="component" value="Unassembled WGS sequence"/>
</dbReference>
<feature type="region of interest" description="Disordered" evidence="1">
    <location>
        <begin position="1"/>
        <end position="25"/>
    </location>
</feature>
<feature type="transmembrane region" description="Helical" evidence="2">
    <location>
        <begin position="474"/>
        <end position="493"/>
    </location>
</feature>
<keyword evidence="2" id="KW-1133">Transmembrane helix</keyword>
<dbReference type="GeneID" id="25901588"/>
<dbReference type="InterPro" id="IPR003864">
    <property type="entry name" value="CSC1/OSCA1-like_7TM"/>
</dbReference>
<proteinExistence type="predicted"/>
<reference evidence="4 5" key="1">
    <citation type="submission" date="2011-02" db="EMBL/GenBank/DDBJ databases">
        <title>The Genome Sequence of Sphaeroforma arctica JP610.</title>
        <authorList>
            <consortium name="The Broad Institute Genome Sequencing Platform"/>
            <person name="Russ C."/>
            <person name="Cuomo C."/>
            <person name="Young S.K."/>
            <person name="Zeng Q."/>
            <person name="Gargeya S."/>
            <person name="Alvarado L."/>
            <person name="Berlin A."/>
            <person name="Chapman S.B."/>
            <person name="Chen Z."/>
            <person name="Freedman E."/>
            <person name="Gellesch M."/>
            <person name="Goldberg J."/>
            <person name="Griggs A."/>
            <person name="Gujja S."/>
            <person name="Heilman E."/>
            <person name="Heiman D."/>
            <person name="Howarth C."/>
            <person name="Mehta T."/>
            <person name="Neiman D."/>
            <person name="Pearson M."/>
            <person name="Roberts A."/>
            <person name="Saif S."/>
            <person name="Shea T."/>
            <person name="Shenoy N."/>
            <person name="Sisk P."/>
            <person name="Stolte C."/>
            <person name="Sykes S."/>
            <person name="White J."/>
            <person name="Yandava C."/>
            <person name="Burger G."/>
            <person name="Gray M.W."/>
            <person name="Holland P.W.H."/>
            <person name="King N."/>
            <person name="Lang F.B.F."/>
            <person name="Roger A.J."/>
            <person name="Ruiz-Trillo I."/>
            <person name="Haas B."/>
            <person name="Nusbaum C."/>
            <person name="Birren B."/>
        </authorList>
    </citation>
    <scope>NUCLEOTIDE SEQUENCE [LARGE SCALE GENOMIC DNA]</scope>
    <source>
        <strain evidence="4 5">JP610</strain>
    </source>
</reference>
<protein>
    <recommendedName>
        <fullName evidence="3">CSC1/OSCA1-like 7TM region domain-containing protein</fullName>
    </recommendedName>
</protein>
<dbReference type="eggNOG" id="KOG1134">
    <property type="taxonomic scope" value="Eukaryota"/>
</dbReference>
<dbReference type="OrthoDB" id="1689567at2759"/>
<evidence type="ECO:0000313" key="4">
    <source>
        <dbReference type="EMBL" id="KNC86791.1"/>
    </source>
</evidence>
<feature type="region of interest" description="Disordered" evidence="1">
    <location>
        <begin position="72"/>
        <end position="95"/>
    </location>
</feature>
<dbReference type="InterPro" id="IPR045122">
    <property type="entry name" value="Csc1-like"/>
</dbReference>
<organism evidence="4 5">
    <name type="scientific">Sphaeroforma arctica JP610</name>
    <dbReference type="NCBI Taxonomy" id="667725"/>
    <lineage>
        <taxon>Eukaryota</taxon>
        <taxon>Ichthyosporea</taxon>
        <taxon>Ichthyophonida</taxon>
        <taxon>Sphaeroforma</taxon>
    </lineage>
</organism>
<feature type="transmembrane region" description="Helical" evidence="2">
    <location>
        <begin position="292"/>
        <end position="311"/>
    </location>
</feature>
<evidence type="ECO:0000313" key="5">
    <source>
        <dbReference type="Proteomes" id="UP000054560"/>
    </source>
</evidence>
<dbReference type="EMBL" id="KQ241636">
    <property type="protein sequence ID" value="KNC86791.1"/>
    <property type="molecule type" value="Genomic_DNA"/>
</dbReference>
<dbReference type="GO" id="GO:0005886">
    <property type="term" value="C:plasma membrane"/>
    <property type="evidence" value="ECO:0007669"/>
    <property type="project" value="TreeGrafter"/>
</dbReference>
<accession>A0A0L0GD25</accession>
<evidence type="ECO:0000256" key="2">
    <source>
        <dbReference type="SAM" id="Phobius"/>
    </source>
</evidence>
<dbReference type="AlphaFoldDB" id="A0A0L0GD25"/>
<keyword evidence="5" id="KW-1185">Reference proteome</keyword>
<evidence type="ECO:0000259" key="3">
    <source>
        <dbReference type="Pfam" id="PF02714"/>
    </source>
</evidence>
<feature type="transmembrane region" description="Helical" evidence="2">
    <location>
        <begin position="252"/>
        <end position="272"/>
    </location>
</feature>
<sequence>MLTGTNAIQQPRGISSTPQSSTHSVDSIQYYAEEVKKLNQQISARQMEIKNKYTLYGYDIEVTSAAMANPLTMTRRRSSSSTKGTNRLQRKPSKAAQLLQRRYLTKEDTPRLTPTQRLQLLREQSHTEPVHTYSSATGTSFGGDSGFVMFKSHRAATMAVQCVPGSSLPGYHLVQAPDPSAVIWSNISHHNAYRFSTWITIWAAFIALTIVFTIPAATLASLTSLENISKIFPILNDICKNYPTIKGLLEGVLPQISIIAFYLVMPYVLYALGHFEGHLCWGDLELSVVRKWFMFQAVNVFLAPAVSASIIQTFNAAQKDISHIPELLGRAIPSASTFFINYAILRTCLTQVTEILRLGAVAYTYTGYWTSQTPRDRDAAKDPGRVMYGDILSRTLVLFLIGASYAVLAPLILPFVTLFFAASLFVWKYQLTYVYISQMDTGGLFWFVSFRRIIFSTIFAQITVFGIFSLKQSLAGVLVLPLPFISYGVLYYYTKWWKQRALFLTLDEAMRADLIVLSNQEGGNTNVTQLADYGDMYLQPILTGKPMYPRLTEQFVADDDDSQNELTPEVAQLMRELAENDIAIDEIVDEEQPLLVSPE</sequence>
<dbReference type="Pfam" id="PF02714">
    <property type="entry name" value="RSN1_7TM"/>
    <property type="match status" value="1"/>
</dbReference>
<keyword evidence="2" id="KW-0472">Membrane</keyword>
<keyword evidence="2" id="KW-0812">Transmembrane</keyword>
<feature type="domain" description="CSC1/OSCA1-like 7TM region" evidence="3">
    <location>
        <begin position="198"/>
        <end position="468"/>
    </location>
</feature>